<gene>
    <name evidence="8" type="ORF">NMU03_12700</name>
</gene>
<keyword evidence="2 7" id="KW-0812">Transmembrane</keyword>
<accession>A0ABY5HZI7</accession>
<evidence type="ECO:0000256" key="1">
    <source>
        <dbReference type="ARBA" id="ARBA00004162"/>
    </source>
</evidence>
<protein>
    <submittedName>
        <fullName evidence="8">Septation ring formation regulator EzrA</fullName>
    </submittedName>
</protein>
<keyword evidence="5" id="KW-0132">Cell division</keyword>
<comment type="subcellular location">
    <subcellularLocation>
        <location evidence="1">Cell membrane</location>
        <topology evidence="1">Single-pass membrane protein</topology>
    </subcellularLocation>
</comment>
<evidence type="ECO:0000256" key="3">
    <source>
        <dbReference type="ARBA" id="ARBA00022989"/>
    </source>
</evidence>
<keyword evidence="9" id="KW-1185">Reference proteome</keyword>
<evidence type="ECO:0000256" key="4">
    <source>
        <dbReference type="ARBA" id="ARBA00023136"/>
    </source>
</evidence>
<feature type="coiled-coil region" evidence="6">
    <location>
        <begin position="115"/>
        <end position="149"/>
    </location>
</feature>
<organism evidence="8 9">
    <name type="scientific">Allocoprobacillus halotolerans</name>
    <dbReference type="NCBI Taxonomy" id="2944914"/>
    <lineage>
        <taxon>Bacteria</taxon>
        <taxon>Bacillati</taxon>
        <taxon>Bacillota</taxon>
        <taxon>Erysipelotrichia</taxon>
        <taxon>Erysipelotrichales</taxon>
        <taxon>Erysipelotrichaceae</taxon>
        <taxon>Allocoprobacillus</taxon>
    </lineage>
</organism>
<keyword evidence="3 7" id="KW-1133">Transmembrane helix</keyword>
<evidence type="ECO:0000256" key="6">
    <source>
        <dbReference type="SAM" id="Coils"/>
    </source>
</evidence>
<keyword evidence="5" id="KW-0131">Cell cycle</keyword>
<dbReference type="RefSeq" id="WP_290138851.1">
    <property type="nucleotide sequence ID" value="NZ_CP101620.1"/>
</dbReference>
<reference evidence="8" key="1">
    <citation type="submission" date="2022-07" db="EMBL/GenBank/DDBJ databases">
        <title>Faecal culturing of patients with breast cancer.</title>
        <authorList>
            <person name="Teng N.M.Y."/>
            <person name="Kiu R."/>
            <person name="Evans R."/>
            <person name="Baker D.J."/>
            <person name="Zenner C."/>
            <person name="Robinson S.D."/>
            <person name="Hall L.J."/>
        </authorList>
    </citation>
    <scope>NUCLEOTIDE SEQUENCE</scope>
    <source>
        <strain evidence="8">LH1062</strain>
    </source>
</reference>
<sequence length="604" mass="71935">MDNVMRYIEQIGIRNLIFIGMGLVVFIVLMLFCRGMRLRKYRKLIVDVENRMNGIKSLPLQYRLGRVHSISKNMPEVLEKYEEYAQEFERISDYQKNELGVLVNEVDEQLFYGKLRKISSKMKELENMLKIYEDDSQALLEKIEKITEIENIQRIEIIRVKEKYRQLIDRYETIRFKVEDFVKGIKNIFNNLDDSFVKLEDMMNNQRFEDAKTLTQDIDKKVDWLTERLQELPDYIAIVRQYIPKKIHHLDMLIKDMSNGEFSLDQLNVSDRYQAIQSTLETTTQHIQQLQLENVGEVLQKLVDDIDVLMKDLEVEKQSYEEFKTKWEDAYTKITHIYDQYKQALIDQNRIENLYLINEDYVDIQEKYKDFDQILRTSYELEEEMNVGNFSYLQMIDKVEKVKNEALSHQDDLNSFFAFRDHLYLQEQRAIDELENINIVLLEIKSEIKNKHLPMINESYKDYIQDSYDKAAQIQAYRMHRPVELSELSKRVDSARDIIYKLYDNVHNLIVTAEMVEEAIVFGNRYRSSFLEVNTELTKAEVLFRNGEYTKALSTAVDIIEKIKPGSYENLIKKQVKSPNLDFFSGFFLIKMVYIHIMNYGGKI</sequence>
<evidence type="ECO:0000313" key="8">
    <source>
        <dbReference type="EMBL" id="UTY38501.1"/>
    </source>
</evidence>
<proteinExistence type="predicted"/>
<evidence type="ECO:0000313" key="9">
    <source>
        <dbReference type="Proteomes" id="UP001060112"/>
    </source>
</evidence>
<name>A0ABY5HZI7_9FIRM</name>
<dbReference type="Pfam" id="PF06160">
    <property type="entry name" value="EzrA"/>
    <property type="match status" value="1"/>
</dbReference>
<dbReference type="InterPro" id="IPR010379">
    <property type="entry name" value="EzrA"/>
</dbReference>
<keyword evidence="4 7" id="KW-0472">Membrane</keyword>
<evidence type="ECO:0000256" key="7">
    <source>
        <dbReference type="SAM" id="Phobius"/>
    </source>
</evidence>
<feature type="transmembrane region" description="Helical" evidence="7">
    <location>
        <begin position="12"/>
        <end position="33"/>
    </location>
</feature>
<keyword evidence="5" id="KW-0717">Septation</keyword>
<dbReference type="EMBL" id="CP101620">
    <property type="protein sequence ID" value="UTY38501.1"/>
    <property type="molecule type" value="Genomic_DNA"/>
</dbReference>
<evidence type="ECO:0000256" key="2">
    <source>
        <dbReference type="ARBA" id="ARBA00022692"/>
    </source>
</evidence>
<evidence type="ECO:0000256" key="5">
    <source>
        <dbReference type="ARBA" id="ARBA00023210"/>
    </source>
</evidence>
<keyword evidence="6" id="KW-0175">Coiled coil</keyword>
<dbReference type="Proteomes" id="UP001060112">
    <property type="component" value="Chromosome"/>
</dbReference>